<dbReference type="SUPFAM" id="SSF46785">
    <property type="entry name" value="Winged helix' DNA-binding domain"/>
    <property type="match status" value="1"/>
</dbReference>
<dbReference type="InterPro" id="IPR036390">
    <property type="entry name" value="WH_DNA-bd_sf"/>
</dbReference>
<proteinExistence type="predicted"/>
<protein>
    <submittedName>
        <fullName evidence="2">Uncharacterized protein</fullName>
    </submittedName>
</protein>
<evidence type="ECO:0000313" key="3">
    <source>
        <dbReference type="Proteomes" id="UP001168877"/>
    </source>
</evidence>
<gene>
    <name evidence="2" type="ORF">LWI29_005060</name>
</gene>
<comment type="caution">
    <text evidence="2">The sequence shown here is derived from an EMBL/GenBank/DDBJ whole genome shotgun (WGS) entry which is preliminary data.</text>
</comment>
<reference evidence="2" key="1">
    <citation type="journal article" date="2022" name="Plant J.">
        <title>Strategies of tolerance reflected in two North American maple genomes.</title>
        <authorList>
            <person name="McEvoy S.L."/>
            <person name="Sezen U.U."/>
            <person name="Trouern-Trend A."/>
            <person name="McMahon S.M."/>
            <person name="Schaberg P.G."/>
            <person name="Yang J."/>
            <person name="Wegrzyn J.L."/>
            <person name="Swenson N.G."/>
        </authorList>
    </citation>
    <scope>NUCLEOTIDE SEQUENCE</scope>
    <source>
        <strain evidence="2">NS2018</strain>
    </source>
</reference>
<organism evidence="2 3">
    <name type="scientific">Acer saccharum</name>
    <name type="common">Sugar maple</name>
    <dbReference type="NCBI Taxonomy" id="4024"/>
    <lineage>
        <taxon>Eukaryota</taxon>
        <taxon>Viridiplantae</taxon>
        <taxon>Streptophyta</taxon>
        <taxon>Embryophyta</taxon>
        <taxon>Tracheophyta</taxon>
        <taxon>Spermatophyta</taxon>
        <taxon>Magnoliopsida</taxon>
        <taxon>eudicotyledons</taxon>
        <taxon>Gunneridae</taxon>
        <taxon>Pentapetalae</taxon>
        <taxon>rosids</taxon>
        <taxon>malvids</taxon>
        <taxon>Sapindales</taxon>
        <taxon>Sapindaceae</taxon>
        <taxon>Hippocastanoideae</taxon>
        <taxon>Acereae</taxon>
        <taxon>Acer</taxon>
    </lineage>
</organism>
<dbReference type="PANTHER" id="PTHR48225:SF7">
    <property type="entry name" value="MEIOSIS-SPECIFIC PROTEIN HOP1"/>
    <property type="match status" value="1"/>
</dbReference>
<dbReference type="AlphaFoldDB" id="A0AA39RBC8"/>
<feature type="region of interest" description="Disordered" evidence="1">
    <location>
        <begin position="1"/>
        <end position="38"/>
    </location>
</feature>
<name>A0AA39RBC8_ACESA</name>
<dbReference type="EMBL" id="JAUESC010000388">
    <property type="protein sequence ID" value="KAK0570690.1"/>
    <property type="molecule type" value="Genomic_DNA"/>
</dbReference>
<dbReference type="Proteomes" id="UP001168877">
    <property type="component" value="Unassembled WGS sequence"/>
</dbReference>
<accession>A0AA39RBC8</accession>
<reference evidence="2" key="2">
    <citation type="submission" date="2023-06" db="EMBL/GenBank/DDBJ databases">
        <authorList>
            <person name="Swenson N.G."/>
            <person name="Wegrzyn J.L."/>
            <person name="Mcevoy S.L."/>
        </authorList>
    </citation>
    <scope>NUCLEOTIDE SEQUENCE</scope>
    <source>
        <strain evidence="2">NS2018</strain>
        <tissue evidence="2">Leaf</tissue>
    </source>
</reference>
<dbReference type="InterPro" id="IPR051294">
    <property type="entry name" value="HORMA_MeioticProgression"/>
</dbReference>
<evidence type="ECO:0000313" key="2">
    <source>
        <dbReference type="EMBL" id="KAK0570690.1"/>
    </source>
</evidence>
<evidence type="ECO:0000256" key="1">
    <source>
        <dbReference type="SAM" id="MobiDB-lite"/>
    </source>
</evidence>
<sequence>MKKRKMIEEEEEAADQKKKKKKKIGEGEEKDWRRRRRLEEEEIVDCTQDAEEDEHQLARVKDWINSRHLDTVELTDVLSNFPDISVEEMDGVSLGDKTPQAEDPIYLKALYHALPMNYVTVTKLQNKLEGEASQSSIRKLIDKMIKDGYVEAKGSRRLGKRVIHSNQTEKKLMEVKKALDFDAMLRAPIPVRKSSSWGKMGDRRFDQGNWRRQPFSKIRGDNELWQSVVDGGDRWESQKSWTKKNVDLGLGDEGLAGLDQAKNYIGQGSMILGDGCLDPGFRPNEVHLA</sequence>
<keyword evidence="3" id="KW-1185">Reference proteome</keyword>
<dbReference type="PANTHER" id="PTHR48225">
    <property type="entry name" value="HORMA DOMAIN-CONTAINING PROTEIN 1"/>
    <property type="match status" value="1"/>
</dbReference>